<dbReference type="AlphaFoldDB" id="A0A1M2VCE3"/>
<comment type="caution">
    <text evidence="3">The sequence shown here is derived from an EMBL/GenBank/DDBJ whole genome shotgun (WGS) entry which is preliminary data.</text>
</comment>
<feature type="domain" description="Peroxisome membrane anchor protein Pex14p N-terminal" evidence="2">
    <location>
        <begin position="45"/>
        <end position="90"/>
    </location>
</feature>
<dbReference type="Proteomes" id="UP000184267">
    <property type="component" value="Unassembled WGS sequence"/>
</dbReference>
<feature type="region of interest" description="Disordered" evidence="1">
    <location>
        <begin position="1"/>
        <end position="47"/>
    </location>
</feature>
<feature type="region of interest" description="Disordered" evidence="1">
    <location>
        <begin position="272"/>
        <end position="299"/>
    </location>
</feature>
<keyword evidence="4" id="KW-1185">Reference proteome</keyword>
<sequence length="412" mass="44840">MADEDTTPKSQTQDTQSAATGAETAPEITPPQNDPPPQVTPAPEDRTELLQRARAFLSSPQVRHEDLTAKRRFLGEKGLSEDEIEGLLREVPAPPPLLPAKTYPQPPPSRLPRLLLDSLRALTWIAGGSAALLLAYFRFIYPRIAQTYQARLSLRTQRKALLERLTNSLQDFKATQQSTFAVLPQPEPLREPVKYRECLTLDKLADASKDEQDIPPVTLLRCAIQECSKGTKKATSAELFGILEEKFPWVAAEGSQHEETLWQTLTNSPLFQPAPLPPAASSTSLASPPPAPSSDTIWTYVPPPPPVTPPLLSSLSTLASTLPTAASSPSQPKFQHTFQALSDLTGYIATQTYAAPHGLRAPGLGLGVPLAPAEEEVRREIRALKGLVLNRRSFMPRPPPAPFARPVQPGAA</sequence>
<dbReference type="InterPro" id="IPR006785">
    <property type="entry name" value="Pex14_N"/>
</dbReference>
<feature type="compositionally biased region" description="Pro residues" evidence="1">
    <location>
        <begin position="28"/>
        <end position="40"/>
    </location>
</feature>
<gene>
    <name evidence="3" type="ORF">TRAPUB_3762</name>
</gene>
<dbReference type="Gene3D" id="1.10.10.10">
    <property type="entry name" value="Winged helix-like DNA-binding domain superfamily/Winged helix DNA-binding domain"/>
    <property type="match status" value="1"/>
</dbReference>
<dbReference type="OrthoDB" id="441517at2759"/>
<dbReference type="OMA" id="FRFIYPR"/>
<protein>
    <recommendedName>
        <fullName evidence="2">Peroxisome membrane anchor protein Pex14p N-terminal domain-containing protein</fullName>
    </recommendedName>
</protein>
<dbReference type="InterPro" id="IPR036388">
    <property type="entry name" value="WH-like_DNA-bd_sf"/>
</dbReference>
<dbReference type="Pfam" id="PF04695">
    <property type="entry name" value="Pex14_N"/>
    <property type="match status" value="1"/>
</dbReference>
<accession>A0A1M2VCE3</accession>
<evidence type="ECO:0000313" key="3">
    <source>
        <dbReference type="EMBL" id="OJT05321.1"/>
    </source>
</evidence>
<organism evidence="3 4">
    <name type="scientific">Trametes pubescens</name>
    <name type="common">White-rot fungus</name>
    <dbReference type="NCBI Taxonomy" id="154538"/>
    <lineage>
        <taxon>Eukaryota</taxon>
        <taxon>Fungi</taxon>
        <taxon>Dikarya</taxon>
        <taxon>Basidiomycota</taxon>
        <taxon>Agaricomycotina</taxon>
        <taxon>Agaricomycetes</taxon>
        <taxon>Polyporales</taxon>
        <taxon>Polyporaceae</taxon>
        <taxon>Trametes</taxon>
    </lineage>
</organism>
<evidence type="ECO:0000313" key="4">
    <source>
        <dbReference type="Proteomes" id="UP000184267"/>
    </source>
</evidence>
<reference evidence="3 4" key="1">
    <citation type="submission" date="2016-10" db="EMBL/GenBank/DDBJ databases">
        <title>Genome sequence of the basidiomycete white-rot fungus Trametes pubescens.</title>
        <authorList>
            <person name="Makela M.R."/>
            <person name="Granchi Z."/>
            <person name="Peng M."/>
            <person name="De Vries R.P."/>
            <person name="Grigoriev I."/>
            <person name="Riley R."/>
            <person name="Hilden K."/>
        </authorList>
    </citation>
    <scope>NUCLEOTIDE SEQUENCE [LARGE SCALE GENOMIC DNA]</scope>
    <source>
        <strain evidence="3 4">FBCC735</strain>
    </source>
</reference>
<name>A0A1M2VCE3_TRAPU</name>
<dbReference type="STRING" id="154538.A0A1M2VCE3"/>
<proteinExistence type="predicted"/>
<dbReference type="EMBL" id="MNAD01001463">
    <property type="protein sequence ID" value="OJT05321.1"/>
    <property type="molecule type" value="Genomic_DNA"/>
</dbReference>
<evidence type="ECO:0000259" key="2">
    <source>
        <dbReference type="Pfam" id="PF04695"/>
    </source>
</evidence>
<feature type="compositionally biased region" description="Polar residues" evidence="1">
    <location>
        <begin position="8"/>
        <end position="19"/>
    </location>
</feature>
<evidence type="ECO:0000256" key="1">
    <source>
        <dbReference type="SAM" id="MobiDB-lite"/>
    </source>
</evidence>